<dbReference type="GO" id="GO:0032993">
    <property type="term" value="C:protein-DNA complex"/>
    <property type="evidence" value="ECO:0007669"/>
    <property type="project" value="TreeGrafter"/>
</dbReference>
<feature type="domain" description="HTH lysR-type" evidence="6">
    <location>
        <begin position="2"/>
        <end position="59"/>
    </location>
</feature>
<dbReference type="PROSITE" id="PS50931">
    <property type="entry name" value="HTH_LYSR"/>
    <property type="match status" value="1"/>
</dbReference>
<dbReference type="OrthoDB" id="9803735at2"/>
<protein>
    <submittedName>
        <fullName evidence="7">Putative LysR family transcriptional regulator</fullName>
    </submittedName>
</protein>
<organism evidence="7 8">
    <name type="scientific">Gordonia rhizosphera NBRC 16068</name>
    <dbReference type="NCBI Taxonomy" id="1108045"/>
    <lineage>
        <taxon>Bacteria</taxon>
        <taxon>Bacillati</taxon>
        <taxon>Actinomycetota</taxon>
        <taxon>Actinomycetes</taxon>
        <taxon>Mycobacteriales</taxon>
        <taxon>Gordoniaceae</taxon>
        <taxon>Gordonia</taxon>
    </lineage>
</organism>
<dbReference type="EMBL" id="BAHC01000070">
    <property type="protein sequence ID" value="GAB89770.1"/>
    <property type="molecule type" value="Genomic_DNA"/>
</dbReference>
<sequence>MLNVTRLRILRELHLRGTLAQVAQALSYTPSAISQQLSILERETGVQLLEHVGRRVRLTDDALTLVTHTEIVLAQLEQAEAELAAAQPTVRGTLRLASFQTAVLEIFPAVLTLMEQKHPALQVEITMREVNAAYGGLLSSQFDVILGEEYPGLPDPVRDGTERTDLVTDPLYLATPAHGPLGGAPRNIAELASTHWALDPPGSAAGDWARTVCRNAGFEPQVRFEGPDPLLHAHLVRTGHAAAFVPALIAGDHLDGTQLAGLPGDPHRILYTAVRAGRAGHPAVRALREALAHTVAERQPQRPTRTARM</sequence>
<evidence type="ECO:0000256" key="2">
    <source>
        <dbReference type="ARBA" id="ARBA00023015"/>
    </source>
</evidence>
<evidence type="ECO:0000313" key="8">
    <source>
        <dbReference type="Proteomes" id="UP000008363"/>
    </source>
</evidence>
<proteinExistence type="inferred from homology"/>
<dbReference type="Gene3D" id="3.40.190.10">
    <property type="entry name" value="Periplasmic binding protein-like II"/>
    <property type="match status" value="2"/>
</dbReference>
<dbReference type="InterPro" id="IPR036388">
    <property type="entry name" value="WH-like_DNA-bd_sf"/>
</dbReference>
<comment type="caution">
    <text evidence="7">The sequence shown here is derived from an EMBL/GenBank/DDBJ whole genome shotgun (WGS) entry which is preliminary data.</text>
</comment>
<dbReference type="InterPro" id="IPR005119">
    <property type="entry name" value="LysR_subst-bd"/>
</dbReference>
<dbReference type="InterPro" id="IPR000847">
    <property type="entry name" value="LysR_HTH_N"/>
</dbReference>
<dbReference type="SUPFAM" id="SSF46785">
    <property type="entry name" value="Winged helix' DNA-binding domain"/>
    <property type="match status" value="1"/>
</dbReference>
<dbReference type="CDD" id="cd00090">
    <property type="entry name" value="HTH_ARSR"/>
    <property type="match status" value="1"/>
</dbReference>
<dbReference type="AlphaFoldDB" id="K6VS91"/>
<keyword evidence="2" id="KW-0805">Transcription regulation</keyword>
<gene>
    <name evidence="7" type="ORF">GORHZ_070_00250</name>
</gene>
<dbReference type="eggNOG" id="COG0583">
    <property type="taxonomic scope" value="Bacteria"/>
</dbReference>
<accession>K6VS91</accession>
<dbReference type="PANTHER" id="PTHR30346:SF29">
    <property type="entry name" value="LYSR SUBSTRATE-BINDING"/>
    <property type="match status" value="1"/>
</dbReference>
<dbReference type="GO" id="GO:0003700">
    <property type="term" value="F:DNA-binding transcription factor activity"/>
    <property type="evidence" value="ECO:0007669"/>
    <property type="project" value="InterPro"/>
</dbReference>
<dbReference type="RefSeq" id="WP_006332043.1">
    <property type="nucleotide sequence ID" value="NZ_BAHC01000070.1"/>
</dbReference>
<evidence type="ECO:0000256" key="3">
    <source>
        <dbReference type="ARBA" id="ARBA00023125"/>
    </source>
</evidence>
<dbReference type="PANTHER" id="PTHR30346">
    <property type="entry name" value="TRANSCRIPTIONAL DUAL REGULATOR HCAR-RELATED"/>
    <property type="match status" value="1"/>
</dbReference>
<reference evidence="7 8" key="1">
    <citation type="submission" date="2012-08" db="EMBL/GenBank/DDBJ databases">
        <title>Whole genome shotgun sequence of Gordonia rhizosphera NBRC 16068.</title>
        <authorList>
            <person name="Takarada H."/>
            <person name="Isaki S."/>
            <person name="Hosoyama A."/>
            <person name="Tsuchikane K."/>
            <person name="Katsumata H."/>
            <person name="Baba S."/>
            <person name="Ohji S."/>
            <person name="Yamazaki S."/>
            <person name="Fujita N."/>
        </authorList>
    </citation>
    <scope>NUCLEOTIDE SEQUENCE [LARGE SCALE GENOMIC DNA]</scope>
    <source>
        <strain evidence="7 8">NBRC 16068</strain>
    </source>
</reference>
<dbReference type="Gene3D" id="1.10.10.10">
    <property type="entry name" value="Winged helix-like DNA-binding domain superfamily/Winged helix DNA-binding domain"/>
    <property type="match status" value="1"/>
</dbReference>
<evidence type="ECO:0000313" key="7">
    <source>
        <dbReference type="EMBL" id="GAB89770.1"/>
    </source>
</evidence>
<evidence type="ECO:0000256" key="5">
    <source>
        <dbReference type="ARBA" id="ARBA00023163"/>
    </source>
</evidence>
<dbReference type="Pfam" id="PF03466">
    <property type="entry name" value="LysR_substrate"/>
    <property type="match status" value="1"/>
</dbReference>
<dbReference type="Pfam" id="PF00126">
    <property type="entry name" value="HTH_1"/>
    <property type="match status" value="1"/>
</dbReference>
<evidence type="ECO:0000256" key="1">
    <source>
        <dbReference type="ARBA" id="ARBA00009437"/>
    </source>
</evidence>
<dbReference type="InterPro" id="IPR011991">
    <property type="entry name" value="ArsR-like_HTH"/>
</dbReference>
<dbReference type="SUPFAM" id="SSF53850">
    <property type="entry name" value="Periplasmic binding protein-like II"/>
    <property type="match status" value="1"/>
</dbReference>
<keyword evidence="8" id="KW-1185">Reference proteome</keyword>
<dbReference type="GO" id="GO:0003677">
    <property type="term" value="F:DNA binding"/>
    <property type="evidence" value="ECO:0007669"/>
    <property type="project" value="UniProtKB-KW"/>
</dbReference>
<keyword evidence="4" id="KW-0010">Activator</keyword>
<evidence type="ECO:0000256" key="4">
    <source>
        <dbReference type="ARBA" id="ARBA00023159"/>
    </source>
</evidence>
<dbReference type="InterPro" id="IPR036390">
    <property type="entry name" value="WH_DNA-bd_sf"/>
</dbReference>
<dbReference type="Proteomes" id="UP000008363">
    <property type="component" value="Unassembled WGS sequence"/>
</dbReference>
<dbReference type="STRING" id="1108045.GORHZ_070_00250"/>
<keyword evidence="5" id="KW-0804">Transcription</keyword>
<keyword evidence="3" id="KW-0238">DNA-binding</keyword>
<evidence type="ECO:0000259" key="6">
    <source>
        <dbReference type="PROSITE" id="PS50931"/>
    </source>
</evidence>
<name>K6VS91_9ACTN</name>
<comment type="similarity">
    <text evidence="1">Belongs to the LysR transcriptional regulatory family.</text>
</comment>